<name>A0A4R3HWZ2_PAULE</name>
<accession>A0A4R3HWZ2</accession>
<comment type="caution">
    <text evidence="3">The sequence shown here is derived from an EMBL/GenBank/DDBJ whole genome shotgun (WGS) entry which is preliminary data.</text>
</comment>
<keyword evidence="1" id="KW-0732">Signal</keyword>
<evidence type="ECO:0000313" key="4">
    <source>
        <dbReference type="Proteomes" id="UP000295382"/>
    </source>
</evidence>
<dbReference type="RefSeq" id="WP_132259012.1">
    <property type="nucleotide sequence ID" value="NZ_SLZQ01000006.1"/>
</dbReference>
<evidence type="ECO:0000313" key="3">
    <source>
        <dbReference type="EMBL" id="TCS36675.1"/>
    </source>
</evidence>
<feature type="domain" description="Tli3-like" evidence="2">
    <location>
        <begin position="43"/>
        <end position="173"/>
    </location>
</feature>
<reference evidence="3 4" key="1">
    <citation type="submission" date="2019-03" db="EMBL/GenBank/DDBJ databases">
        <title>Genomic Encyclopedia of Type Strains, Phase IV (KMG-IV): sequencing the most valuable type-strain genomes for metagenomic binning, comparative biology and taxonomic classification.</title>
        <authorList>
            <person name="Goeker M."/>
        </authorList>
    </citation>
    <scope>NUCLEOTIDE SEQUENCE [LARGE SCALE GENOMIC DNA]</scope>
    <source>
        <strain evidence="3 4">DSM 7445</strain>
    </source>
</reference>
<dbReference type="AlphaFoldDB" id="A0A4R3HWZ2"/>
<organism evidence="3 4">
    <name type="scientific">Paucimonas lemoignei</name>
    <name type="common">Pseudomonas lemoignei</name>
    <dbReference type="NCBI Taxonomy" id="29443"/>
    <lineage>
        <taxon>Bacteria</taxon>
        <taxon>Pseudomonadati</taxon>
        <taxon>Pseudomonadota</taxon>
        <taxon>Betaproteobacteria</taxon>
        <taxon>Burkholderiales</taxon>
        <taxon>Burkholderiaceae</taxon>
        <taxon>Paucimonas</taxon>
    </lineage>
</organism>
<dbReference type="EMBL" id="SLZQ01000006">
    <property type="protein sequence ID" value="TCS36675.1"/>
    <property type="molecule type" value="Genomic_DNA"/>
</dbReference>
<evidence type="ECO:0000256" key="1">
    <source>
        <dbReference type="SAM" id="SignalP"/>
    </source>
</evidence>
<dbReference type="PROSITE" id="PS51257">
    <property type="entry name" value="PROKAR_LIPOPROTEIN"/>
    <property type="match status" value="1"/>
</dbReference>
<gene>
    <name evidence="3" type="ORF">EDC30_106218</name>
</gene>
<evidence type="ECO:0000259" key="2">
    <source>
        <dbReference type="Pfam" id="PF24316"/>
    </source>
</evidence>
<feature type="signal peptide" evidence="1">
    <location>
        <begin position="1"/>
        <end position="32"/>
    </location>
</feature>
<sequence length="256" mass="28616">MKKYFHCINVAVLSLLAGCQLPGALIATSVGAMPGEQHVPKDYPTPPQRVYAIDENRFFTFEKYESCIRNGQVFYNDTKQNIRTEITNFALGGYAGKFHHTASTDKPIAFPYTPAPRSGSCRKLCSLMILYSTDGGRTFDRFHPRDLSMDYKKSHEKSKGMTVVLTEEKLFVTDGRQAASWKFDSDGGPIFQKVLSGPSDIPLVQTPSGQDCISCDNSIQVTEKTTKAIMHKNHYCLPLRVICLSSAAACYQSFWR</sequence>
<protein>
    <recommendedName>
        <fullName evidence="2">Tli3-like domain-containing protein</fullName>
    </recommendedName>
</protein>
<dbReference type="InterPro" id="IPR057562">
    <property type="entry name" value="Tli3-like_dom"/>
</dbReference>
<feature type="chain" id="PRO_5020189699" description="Tli3-like domain-containing protein" evidence="1">
    <location>
        <begin position="33"/>
        <end position="256"/>
    </location>
</feature>
<dbReference type="Proteomes" id="UP000295382">
    <property type="component" value="Unassembled WGS sequence"/>
</dbReference>
<keyword evidence="4" id="KW-1185">Reference proteome</keyword>
<proteinExistence type="predicted"/>
<dbReference type="Pfam" id="PF24316">
    <property type="entry name" value="Tli3"/>
    <property type="match status" value="1"/>
</dbReference>
<dbReference type="OrthoDB" id="8963548at2"/>